<name>A0A4R6IBY3_9SPHI</name>
<accession>A0A4R6IBY3</accession>
<keyword evidence="2" id="KW-1185">Reference proteome</keyword>
<proteinExistence type="predicted"/>
<reference evidence="1 2" key="1">
    <citation type="submission" date="2019-03" db="EMBL/GenBank/DDBJ databases">
        <title>Genomic Encyclopedia of Archaeal and Bacterial Type Strains, Phase II (KMG-II): from individual species to whole genera.</title>
        <authorList>
            <person name="Goeker M."/>
        </authorList>
    </citation>
    <scope>NUCLEOTIDE SEQUENCE [LARGE SCALE GENOMIC DNA]</scope>
    <source>
        <strain evidence="1 2">DSM 19034</strain>
    </source>
</reference>
<gene>
    <name evidence="1" type="ORF">CLV32_4574</name>
</gene>
<evidence type="ECO:0000313" key="2">
    <source>
        <dbReference type="Proteomes" id="UP000295499"/>
    </source>
</evidence>
<sequence>MSSFNELPIGHFRSSIKHHPCFKELPTGKHVRLHLLFYVMILLYGCQAGATKPWSPSINEMISIADMSHDKTLEVMKGKGFEEHSSETTYGQRITMMRLKNSILDVSLTKSQWKDKDSVFQMVHLEIIPVTACHQLLEELKSSGFKIKEQHENSDSSYWLFAKDIYTVSIYKFKSPSLPLSVELHKL</sequence>
<protein>
    <submittedName>
        <fullName evidence="1">Uncharacterized protein</fullName>
    </submittedName>
</protein>
<organism evidence="1 2">
    <name type="scientific">Pedobacter duraquae</name>
    <dbReference type="NCBI Taxonomy" id="425511"/>
    <lineage>
        <taxon>Bacteria</taxon>
        <taxon>Pseudomonadati</taxon>
        <taxon>Bacteroidota</taxon>
        <taxon>Sphingobacteriia</taxon>
        <taxon>Sphingobacteriales</taxon>
        <taxon>Sphingobacteriaceae</taxon>
        <taxon>Pedobacter</taxon>
    </lineage>
</organism>
<dbReference type="EMBL" id="SNWM01000007">
    <property type="protein sequence ID" value="TDO19334.1"/>
    <property type="molecule type" value="Genomic_DNA"/>
</dbReference>
<dbReference type="Proteomes" id="UP000295499">
    <property type="component" value="Unassembled WGS sequence"/>
</dbReference>
<evidence type="ECO:0000313" key="1">
    <source>
        <dbReference type="EMBL" id="TDO19334.1"/>
    </source>
</evidence>
<dbReference type="AlphaFoldDB" id="A0A4R6IBY3"/>
<comment type="caution">
    <text evidence="1">The sequence shown here is derived from an EMBL/GenBank/DDBJ whole genome shotgun (WGS) entry which is preliminary data.</text>
</comment>